<evidence type="ECO:0008006" key="2">
    <source>
        <dbReference type="Google" id="ProtNLM"/>
    </source>
</evidence>
<protein>
    <recommendedName>
        <fullName evidence="2">MalT-like TPR region domain-containing protein</fullName>
    </recommendedName>
</protein>
<name>X1AZB0_9ZZZZ</name>
<proteinExistence type="predicted"/>
<dbReference type="EMBL" id="BART01011685">
    <property type="protein sequence ID" value="GAG88085.1"/>
    <property type="molecule type" value="Genomic_DNA"/>
</dbReference>
<feature type="non-terminal residue" evidence="1">
    <location>
        <position position="1"/>
    </location>
</feature>
<comment type="caution">
    <text evidence="1">The sequence shown here is derived from an EMBL/GenBank/DDBJ whole genome shotgun (WGS) entry which is preliminary data.</text>
</comment>
<evidence type="ECO:0000313" key="1">
    <source>
        <dbReference type="EMBL" id="GAG88085.1"/>
    </source>
</evidence>
<organism evidence="1">
    <name type="scientific">marine sediment metagenome</name>
    <dbReference type="NCBI Taxonomy" id="412755"/>
    <lineage>
        <taxon>unclassified sequences</taxon>
        <taxon>metagenomes</taxon>
        <taxon>ecological metagenomes</taxon>
    </lineage>
</organism>
<reference evidence="1" key="1">
    <citation type="journal article" date="2014" name="Front. Microbiol.">
        <title>High frequency of phylogenetically diverse reductive dehalogenase-homologous genes in deep subseafloor sedimentary metagenomes.</title>
        <authorList>
            <person name="Kawai M."/>
            <person name="Futagami T."/>
            <person name="Toyoda A."/>
            <person name="Takaki Y."/>
            <person name="Nishi S."/>
            <person name="Hori S."/>
            <person name="Arai W."/>
            <person name="Tsubouchi T."/>
            <person name="Morono Y."/>
            <person name="Uchiyama I."/>
            <person name="Ito T."/>
            <person name="Fujiyama A."/>
            <person name="Inagaki F."/>
            <person name="Takami H."/>
        </authorList>
    </citation>
    <scope>NUCLEOTIDE SEQUENCE</scope>
    <source>
        <strain evidence="1">Expedition CK06-06</strain>
    </source>
</reference>
<sequence length="292" mass="33823">RTWSLYLLNKALILKRSPRTRNRAKAEEILTQILENEDLDFEFILTALTNLCELLLTELRMTNDFEVLEEINPLINRLLSITESTGSYSILCETYLLQAKLSLLSFDMKKAQQFLTQAQQIAEKFGLKLLAIKISNEHDGLLKQLNMWETLKESSSSLKERMEFARLNEQMENIVQKRVLESPELSDEEPVLLIIISEGGVPMFSKIFVKDQAFEDHLFGGFISAINSFVSEKFSEGLDRAIFGEYTLLMNSISPFLTCYVFKGKSYSAQQRIKYFIEELRKEKTVWQTLKK</sequence>
<feature type="non-terminal residue" evidence="1">
    <location>
        <position position="292"/>
    </location>
</feature>
<accession>X1AZB0</accession>
<dbReference type="AlphaFoldDB" id="X1AZB0"/>
<gene>
    <name evidence="1" type="ORF">S01H4_24768</name>
</gene>